<accession>A0A2Z5QWQ7</accession>
<protein>
    <submittedName>
        <fullName evidence="1">Uncharacterized protein</fullName>
    </submittedName>
</protein>
<dbReference type="Proteomes" id="UP000250241">
    <property type="component" value="Chromosome"/>
</dbReference>
<reference evidence="1 2" key="1">
    <citation type="submission" date="2016-10" db="EMBL/GenBank/DDBJ databases">
        <title>Genome sequence of Rothia aeria strain JCM11412.</title>
        <authorList>
            <person name="Nambu T."/>
        </authorList>
    </citation>
    <scope>NUCLEOTIDE SEQUENCE [LARGE SCALE GENOMIC DNA]</scope>
    <source>
        <strain evidence="1 2">JCM 11412</strain>
    </source>
</reference>
<dbReference type="EMBL" id="AP017895">
    <property type="protein sequence ID" value="BAV86865.1"/>
    <property type="molecule type" value="Genomic_DNA"/>
</dbReference>
<organism evidence="1 2">
    <name type="scientific">Rothia aeria</name>
    <dbReference type="NCBI Taxonomy" id="172042"/>
    <lineage>
        <taxon>Bacteria</taxon>
        <taxon>Bacillati</taxon>
        <taxon>Actinomycetota</taxon>
        <taxon>Actinomycetes</taxon>
        <taxon>Micrococcales</taxon>
        <taxon>Micrococcaceae</taxon>
        <taxon>Rothia</taxon>
    </lineage>
</organism>
<proteinExistence type="predicted"/>
<evidence type="ECO:0000313" key="2">
    <source>
        <dbReference type="Proteomes" id="UP000250241"/>
    </source>
</evidence>
<dbReference type="KEGG" id="raj:RA11412_0566"/>
<name>A0A2Z5QWQ7_9MICC</name>
<gene>
    <name evidence="1" type="ORF">RA11412_0566</name>
</gene>
<keyword evidence="2" id="KW-1185">Reference proteome</keyword>
<evidence type="ECO:0000313" key="1">
    <source>
        <dbReference type="EMBL" id="BAV86865.1"/>
    </source>
</evidence>
<sequence>MKSQYRGAYSAVLQGLKSPVWRGMKGIWCVKLGRQAMMKDNYVL</sequence>
<dbReference type="AlphaFoldDB" id="A0A2Z5QWQ7"/>